<dbReference type="PANTHER" id="PTHR35789:SF1">
    <property type="entry name" value="SPORE GERMINATION PROTEIN B3"/>
    <property type="match status" value="1"/>
</dbReference>
<name>A0AAW5B6N1_9BACI</name>
<dbReference type="Gene3D" id="3.30.300.210">
    <property type="entry name" value="Nutrient germinant receptor protein C, domain 3"/>
    <property type="match status" value="1"/>
</dbReference>
<organism evidence="10 11">
    <name type="scientific">Oceanobacillus jordanicus</name>
    <dbReference type="NCBI Taxonomy" id="2867266"/>
    <lineage>
        <taxon>Bacteria</taxon>
        <taxon>Bacillati</taxon>
        <taxon>Bacillota</taxon>
        <taxon>Bacilli</taxon>
        <taxon>Bacillales</taxon>
        <taxon>Bacillaceae</taxon>
        <taxon>Oceanobacillus</taxon>
    </lineage>
</organism>
<dbReference type="EMBL" id="JAIFZM010000010">
    <property type="protein sequence ID" value="MCG3420061.1"/>
    <property type="molecule type" value="Genomic_DNA"/>
</dbReference>
<keyword evidence="5" id="KW-0472">Membrane</keyword>
<dbReference type="RefSeq" id="WP_238020468.1">
    <property type="nucleotide sequence ID" value="NZ_JAIFZM010000010.1"/>
</dbReference>
<dbReference type="NCBIfam" id="TIGR02887">
    <property type="entry name" value="spore_ger_x_C"/>
    <property type="match status" value="1"/>
</dbReference>
<evidence type="ECO:0000256" key="4">
    <source>
        <dbReference type="ARBA" id="ARBA00022729"/>
    </source>
</evidence>
<evidence type="ECO:0000256" key="1">
    <source>
        <dbReference type="ARBA" id="ARBA00004635"/>
    </source>
</evidence>
<comment type="caution">
    <text evidence="10">The sequence shown here is derived from an EMBL/GenBank/DDBJ whole genome shotgun (WGS) entry which is preliminary data.</text>
</comment>
<dbReference type="InterPro" id="IPR046953">
    <property type="entry name" value="Spore_GerAC-like_C"/>
</dbReference>
<feature type="domain" description="Spore germination protein N-terminal" evidence="9">
    <location>
        <begin position="25"/>
        <end position="190"/>
    </location>
</feature>
<keyword evidence="4" id="KW-0732">Signal</keyword>
<reference evidence="10 11" key="1">
    <citation type="journal article" date="2022" name="Evol. Bioinform. Online">
        <title>Draft Genome Sequence of Oceanobacillus jordanicus Strain GSFE11, a Halotolerant Plant Growth-Promoting Bacterial Endophyte Isolated From the Jordan Valley.</title>
        <authorList>
            <person name="Alhindi T."/>
            <person name="Albdaiwi R."/>
        </authorList>
    </citation>
    <scope>NUCLEOTIDE SEQUENCE [LARGE SCALE GENOMIC DNA]</scope>
    <source>
        <strain evidence="10 11">GSFE11</strain>
    </source>
</reference>
<accession>A0AAW5B6N1</accession>
<keyword evidence="3" id="KW-0309">Germination</keyword>
<dbReference type="PROSITE" id="PS51257">
    <property type="entry name" value="PROKAR_LIPOPROTEIN"/>
    <property type="match status" value="1"/>
</dbReference>
<dbReference type="InterPro" id="IPR008844">
    <property type="entry name" value="Spore_GerAC-like"/>
</dbReference>
<dbReference type="GO" id="GO:0016020">
    <property type="term" value="C:membrane"/>
    <property type="evidence" value="ECO:0007669"/>
    <property type="project" value="UniProtKB-SubCell"/>
</dbReference>
<dbReference type="AlphaFoldDB" id="A0AAW5B6N1"/>
<evidence type="ECO:0000256" key="3">
    <source>
        <dbReference type="ARBA" id="ARBA00022544"/>
    </source>
</evidence>
<dbReference type="Pfam" id="PF25198">
    <property type="entry name" value="Spore_GerAC_N"/>
    <property type="match status" value="1"/>
</dbReference>
<keyword evidence="11" id="KW-1185">Reference proteome</keyword>
<proteinExistence type="inferred from homology"/>
<evidence type="ECO:0000313" key="11">
    <source>
        <dbReference type="Proteomes" id="UP001199631"/>
    </source>
</evidence>
<dbReference type="InterPro" id="IPR057336">
    <property type="entry name" value="GerAC_N"/>
</dbReference>
<dbReference type="Proteomes" id="UP001199631">
    <property type="component" value="Unassembled WGS sequence"/>
</dbReference>
<evidence type="ECO:0000256" key="7">
    <source>
        <dbReference type="ARBA" id="ARBA00023288"/>
    </source>
</evidence>
<dbReference type="Pfam" id="PF05504">
    <property type="entry name" value="Spore_GerAC"/>
    <property type="match status" value="1"/>
</dbReference>
<gene>
    <name evidence="10" type="ORF">K3T81_12950</name>
</gene>
<evidence type="ECO:0000256" key="6">
    <source>
        <dbReference type="ARBA" id="ARBA00023139"/>
    </source>
</evidence>
<comment type="similarity">
    <text evidence="2">Belongs to the GerABKC lipoprotein family.</text>
</comment>
<evidence type="ECO:0000313" key="10">
    <source>
        <dbReference type="EMBL" id="MCG3420061.1"/>
    </source>
</evidence>
<dbReference type="PANTHER" id="PTHR35789">
    <property type="entry name" value="SPORE GERMINATION PROTEIN B3"/>
    <property type="match status" value="1"/>
</dbReference>
<sequence length="361" mass="40976">MKNNISVMVIIGIMFLTGCAETYSVEDRAIIRVAGYDFVDEDRLKATVAVPQYGRGESSGTPTEKFQSAVDHSVKEAHENIQRKLSKPISIGKLELSLFNEELAKNGLKNMIDFLGRDPIIGRNILLSVVKGETQGLIEAKYSESETTSKYITGLIKQNINQSNFPETNLHKFLYAYYADGMDPFLPLIKRTDSQVEIDGIAFFDGAKMVHSLPYSEAFNFKIMKQDFNRGTKGIKYKEEHIVLENIGSRVTYHVIDGIEHPKFLLDIKIKGFINEVQNINLMLNGPVIKSMEKDFEKSLQAQCIEMIERFQELKIDPLGLGNDLKNRREHFDLKKWEDVYPTVPVDVKIDVEIIETGITS</sequence>
<evidence type="ECO:0000259" key="9">
    <source>
        <dbReference type="Pfam" id="PF25198"/>
    </source>
</evidence>
<dbReference type="InterPro" id="IPR038501">
    <property type="entry name" value="Spore_GerAC_C_sf"/>
</dbReference>
<keyword evidence="6" id="KW-0564">Palmitate</keyword>
<evidence type="ECO:0000256" key="5">
    <source>
        <dbReference type="ARBA" id="ARBA00023136"/>
    </source>
</evidence>
<comment type="subcellular location">
    <subcellularLocation>
        <location evidence="1">Membrane</location>
        <topology evidence="1">Lipid-anchor</topology>
    </subcellularLocation>
</comment>
<feature type="domain" description="Spore germination GerAC-like C-terminal" evidence="8">
    <location>
        <begin position="199"/>
        <end position="358"/>
    </location>
</feature>
<dbReference type="GO" id="GO:0009847">
    <property type="term" value="P:spore germination"/>
    <property type="evidence" value="ECO:0007669"/>
    <property type="project" value="InterPro"/>
</dbReference>
<evidence type="ECO:0000256" key="2">
    <source>
        <dbReference type="ARBA" id="ARBA00007886"/>
    </source>
</evidence>
<keyword evidence="7" id="KW-0449">Lipoprotein</keyword>
<protein>
    <submittedName>
        <fullName evidence="10">Ger(X)C family spore germination protein</fullName>
    </submittedName>
</protein>
<evidence type="ECO:0000259" key="8">
    <source>
        <dbReference type="Pfam" id="PF05504"/>
    </source>
</evidence>